<dbReference type="PANTHER" id="PTHR32285:SF241">
    <property type="entry name" value="PROTEIN TRICHOME BIREFRINGENCE-LIKE 4"/>
    <property type="match status" value="1"/>
</dbReference>
<evidence type="ECO:0000313" key="11">
    <source>
        <dbReference type="EMBL" id="KMZ66497.1"/>
    </source>
</evidence>
<dbReference type="OMA" id="CILSQAD"/>
<evidence type="ECO:0000256" key="3">
    <source>
        <dbReference type="ARBA" id="ARBA00022692"/>
    </source>
</evidence>
<protein>
    <submittedName>
        <fullName evidence="11">Trichome birefringence</fullName>
    </submittedName>
</protein>
<feature type="domain" description="Trichome birefringence-like N-terminal" evidence="10">
    <location>
        <begin position="83"/>
        <end position="136"/>
    </location>
</feature>
<feature type="transmembrane region" description="Helical" evidence="8">
    <location>
        <begin position="6"/>
        <end position="27"/>
    </location>
</feature>
<dbReference type="Proteomes" id="UP000036987">
    <property type="component" value="Unassembled WGS sequence"/>
</dbReference>
<dbReference type="GO" id="GO:1990538">
    <property type="term" value="F:xylan O-acetyltransferase activity"/>
    <property type="evidence" value="ECO:0007669"/>
    <property type="project" value="UniProtKB-ARBA"/>
</dbReference>
<evidence type="ECO:0000256" key="6">
    <source>
        <dbReference type="ARBA" id="ARBA00023034"/>
    </source>
</evidence>
<dbReference type="GO" id="GO:0005794">
    <property type="term" value="C:Golgi apparatus"/>
    <property type="evidence" value="ECO:0000318"/>
    <property type="project" value="GO_Central"/>
</dbReference>
<comment type="similarity">
    <text evidence="2">Belongs to the PC-esterase family. TBL subfamily.</text>
</comment>
<evidence type="ECO:0000313" key="12">
    <source>
        <dbReference type="Proteomes" id="UP000036987"/>
    </source>
</evidence>
<feature type="domain" description="Trichome birefringence-like C-terminal" evidence="9">
    <location>
        <begin position="139"/>
        <end position="406"/>
    </location>
</feature>
<dbReference type="OrthoDB" id="630188at2759"/>
<evidence type="ECO:0000256" key="4">
    <source>
        <dbReference type="ARBA" id="ARBA00022968"/>
    </source>
</evidence>
<comment type="caution">
    <text evidence="11">The sequence shown here is derived from an EMBL/GenBank/DDBJ whole genome shotgun (WGS) entry which is preliminary data.</text>
</comment>
<keyword evidence="4" id="KW-0735">Signal-anchor</keyword>
<evidence type="ECO:0000256" key="1">
    <source>
        <dbReference type="ARBA" id="ARBA00004323"/>
    </source>
</evidence>
<evidence type="ECO:0000256" key="7">
    <source>
        <dbReference type="ARBA" id="ARBA00023136"/>
    </source>
</evidence>
<dbReference type="GO" id="GO:0000139">
    <property type="term" value="C:Golgi membrane"/>
    <property type="evidence" value="ECO:0007669"/>
    <property type="project" value="UniProtKB-SubCell"/>
</dbReference>
<comment type="subcellular location">
    <subcellularLocation>
        <location evidence="1">Golgi apparatus membrane</location>
        <topology evidence="1">Single-pass type II membrane protein</topology>
    </subcellularLocation>
</comment>
<evidence type="ECO:0000256" key="2">
    <source>
        <dbReference type="ARBA" id="ARBA00007727"/>
    </source>
</evidence>
<dbReference type="InterPro" id="IPR029962">
    <property type="entry name" value="TBL"/>
</dbReference>
<gene>
    <name evidence="11" type="ORF">ZOSMA_29G01600</name>
</gene>
<dbReference type="Pfam" id="PF14416">
    <property type="entry name" value="PMR5N"/>
    <property type="match status" value="1"/>
</dbReference>
<dbReference type="InterPro" id="IPR026057">
    <property type="entry name" value="TBL_C"/>
</dbReference>
<keyword evidence="7 8" id="KW-0472">Membrane</keyword>
<dbReference type="Pfam" id="PF13839">
    <property type="entry name" value="PC-Esterase"/>
    <property type="match status" value="1"/>
</dbReference>
<dbReference type="EMBL" id="LFYR01000980">
    <property type="protein sequence ID" value="KMZ66497.1"/>
    <property type="molecule type" value="Genomic_DNA"/>
</dbReference>
<evidence type="ECO:0000259" key="9">
    <source>
        <dbReference type="Pfam" id="PF13839"/>
    </source>
</evidence>
<dbReference type="InterPro" id="IPR025846">
    <property type="entry name" value="TBL_N"/>
</dbReference>
<keyword evidence="5 8" id="KW-1133">Transmembrane helix</keyword>
<organism evidence="11 12">
    <name type="scientific">Zostera marina</name>
    <name type="common">Eelgrass</name>
    <dbReference type="NCBI Taxonomy" id="29655"/>
    <lineage>
        <taxon>Eukaryota</taxon>
        <taxon>Viridiplantae</taxon>
        <taxon>Streptophyta</taxon>
        <taxon>Embryophyta</taxon>
        <taxon>Tracheophyta</taxon>
        <taxon>Spermatophyta</taxon>
        <taxon>Magnoliopsida</taxon>
        <taxon>Liliopsida</taxon>
        <taxon>Zosteraceae</taxon>
        <taxon>Zostera</taxon>
    </lineage>
</organism>
<reference evidence="12" key="1">
    <citation type="journal article" date="2016" name="Nature">
        <title>The genome of the seagrass Zostera marina reveals angiosperm adaptation to the sea.</title>
        <authorList>
            <person name="Olsen J.L."/>
            <person name="Rouze P."/>
            <person name="Verhelst B."/>
            <person name="Lin Y.-C."/>
            <person name="Bayer T."/>
            <person name="Collen J."/>
            <person name="Dattolo E."/>
            <person name="De Paoli E."/>
            <person name="Dittami S."/>
            <person name="Maumus F."/>
            <person name="Michel G."/>
            <person name="Kersting A."/>
            <person name="Lauritano C."/>
            <person name="Lohaus R."/>
            <person name="Toepel M."/>
            <person name="Tonon T."/>
            <person name="Vanneste K."/>
            <person name="Amirebrahimi M."/>
            <person name="Brakel J."/>
            <person name="Bostroem C."/>
            <person name="Chovatia M."/>
            <person name="Grimwood J."/>
            <person name="Jenkins J.W."/>
            <person name="Jueterbock A."/>
            <person name="Mraz A."/>
            <person name="Stam W.T."/>
            <person name="Tice H."/>
            <person name="Bornberg-Bauer E."/>
            <person name="Green P.J."/>
            <person name="Pearson G.A."/>
            <person name="Procaccini G."/>
            <person name="Duarte C.M."/>
            <person name="Schmutz J."/>
            <person name="Reusch T.B.H."/>
            <person name="Van de Peer Y."/>
        </authorList>
    </citation>
    <scope>NUCLEOTIDE SEQUENCE [LARGE SCALE GENOMIC DNA]</scope>
    <source>
        <strain evidence="12">cv. Finnish</strain>
    </source>
</reference>
<keyword evidence="12" id="KW-1185">Reference proteome</keyword>
<dbReference type="PANTHER" id="PTHR32285">
    <property type="entry name" value="PROTEIN TRICHOME BIREFRINGENCE-LIKE 9-RELATED"/>
    <property type="match status" value="1"/>
</dbReference>
<evidence type="ECO:0000256" key="8">
    <source>
        <dbReference type="SAM" id="Phobius"/>
    </source>
</evidence>
<keyword evidence="3 8" id="KW-0812">Transmembrane</keyword>
<dbReference type="GO" id="GO:0016413">
    <property type="term" value="F:O-acetyltransferase activity"/>
    <property type="evidence" value="ECO:0000318"/>
    <property type="project" value="GO_Central"/>
</dbReference>
<keyword evidence="6" id="KW-0333">Golgi apparatus</keyword>
<evidence type="ECO:0000259" key="10">
    <source>
        <dbReference type="Pfam" id="PF14416"/>
    </source>
</evidence>
<sequence>MEFSKAIFQVFDLKTVIYGVILLFIVIDVFSSTSITKAPVTIPSNTISSPPLSLAIILKPSNTSIFSIPNLKNTTSFRKRPICDIFQGRWVVDDGRSRPSYRPGECPFIHFNFDCFKSGRMDLNYTMLRWKPNGCSLRRLTRHKMAKFLRGKRLAFVGDSLSRNEYQSFLCLLTNDAGKKKKVLVVRKTKVFEKFGFESANFPDDNFTIDFIQTPFLVQKFEGKVQLDVMAKVSEDYKNADIIVFNSAHWWRHRITNHGNNFYQIGKHVYKHLTPKMAFKKSLRTWSKWVDANINATRTQVFFRSFSPVHYSGGQWNSGGNCRGENFPITKLKKRGKFELQETLETALRKMSTPVRYLNVTTMSNYRKDAHPSIFRGKTINETIQDCSHWCLPGVPDSWNELLFTMLMDHGQQK</sequence>
<proteinExistence type="inferred from homology"/>
<name>A0A0K9PE23_ZOSMR</name>
<dbReference type="AlphaFoldDB" id="A0A0K9PE23"/>
<evidence type="ECO:0000256" key="5">
    <source>
        <dbReference type="ARBA" id="ARBA00022989"/>
    </source>
</evidence>
<accession>A0A0K9PE23</accession>